<gene>
    <name evidence="3" type="ORF">Pa4123_62120</name>
</gene>
<evidence type="ECO:0008006" key="5">
    <source>
        <dbReference type="Google" id="ProtNLM"/>
    </source>
</evidence>
<feature type="domain" description="Lantibiotic dehydratase N-terminal" evidence="1">
    <location>
        <begin position="32"/>
        <end position="674"/>
    </location>
</feature>
<dbReference type="RefSeq" id="WP_281901583.1">
    <property type="nucleotide sequence ID" value="NZ_BSDI01000038.1"/>
</dbReference>
<comment type="caution">
    <text evidence="3">The sequence shown here is derived from an EMBL/GenBank/DDBJ whole genome shotgun (WGS) entry which is preliminary data.</text>
</comment>
<dbReference type="Pfam" id="PF14028">
    <property type="entry name" value="Lant_dehydr_C"/>
    <property type="match status" value="1"/>
</dbReference>
<accession>A0ABQ5R5V1</accession>
<dbReference type="Proteomes" id="UP001144280">
    <property type="component" value="Unassembled WGS sequence"/>
</dbReference>
<sequence length="1005" mass="109980">MPLPPWPDLTGESTAHVEEWRAWLRSIWAVDAVVEAVEHASPALADEVAAVCGGRRRSARQIRRTVFALTRYLLRMMGRATPFGLFAGVAPASFDSKLVVRWGDRHHAVASADGSWLSDVVARLEACPELLERLSLSANDTAFVRGDRLVVPFQPEVRTDDRVVAVDVSIRNTAAVRLVVEAATAPIRGEVLAAKLAADFPTTPRTRIRDLLADLVSRCALITSLHAPSTVADAFGHLLEQLDAVRASEISQLADLVDRLREIRAALLQHNQAGSQRRDIGTAATNQMRAVTATARQPLAVDLHLDCTLVLPWQVMREAAIAASALVRLTAYPSGPIAWQSYHNRFFERYGIGALVPVLDVVDPDVGLGFPDGYQGAGPEPARSIDDRDARLLTLAQSAALDGCDEIVLDERLLAELSHQRLERARLQPHAELCFQVHARSQAAIACGEFELAVVSVSRGVGTMSGRFVELLGQERFTATFARLPTGNPDALSVQVSIPPFLARAGHVARAPQFLPAGISVAEQRGSGDGVIRLEDIVVGCDSERLYLASLAHGRLLEPTMLHALDLRVHASPLARFLVEVGRAQAAVFAGFDWGAAAHLPVLPRLRYRRTILAPARWLLDQAEFGGRHAPWARWQEALAGWRARRRLPDHVYLTEADQRLPLDLSEPSHTALLRDHLERSGRAVLTEAPGREAFGWFGGRAHEVVVPLTATRTAHQPAPLVSPARLFGRDHGHLPGASRWLYAKLYGHPERQPEILASQLPTLLSEWGEPPLWWYIRYRDPHPHLRLRILLADANEFGPAAGRVSVWAGRLRRLGLLGDVQFTAYYPEMGRWGSGPLMVAAEAVFSADSRALVTEFSQPSRSARQALTAAHFVAISTAFHGGTSAGMDWLIRYARTDTTAAPARTVLDEAVRLADPTDDWAHLRAAPGGHAISAAWEPRRHALAAYRALLDANDGISQDIVLDSLLHAHHIRAVGIDRDDERTCLRLARSAALAWNARSGRTGT</sequence>
<feature type="domain" description="Thiopeptide-type bacteriocin biosynthesis" evidence="2">
    <location>
        <begin position="741"/>
        <end position="992"/>
    </location>
</feature>
<evidence type="ECO:0000259" key="1">
    <source>
        <dbReference type="Pfam" id="PF04738"/>
    </source>
</evidence>
<dbReference type="InterPro" id="IPR006827">
    <property type="entry name" value="Lant_deHydtase_N"/>
</dbReference>
<dbReference type="EMBL" id="BSDI01000038">
    <property type="protein sequence ID" value="GLI00936.1"/>
    <property type="molecule type" value="Genomic_DNA"/>
</dbReference>
<evidence type="ECO:0000313" key="4">
    <source>
        <dbReference type="Proteomes" id="UP001144280"/>
    </source>
</evidence>
<reference evidence="3" key="1">
    <citation type="submission" date="2022-12" db="EMBL/GenBank/DDBJ databases">
        <title>New Phytohabitans aurantiacus sp. RD004123 nov., an actinomycete isolated from soil.</title>
        <authorList>
            <person name="Triningsih D.W."/>
            <person name="Harunari E."/>
            <person name="Igarashi Y."/>
        </authorList>
    </citation>
    <scope>NUCLEOTIDE SEQUENCE</scope>
    <source>
        <strain evidence="3">RD004123</strain>
    </source>
</reference>
<evidence type="ECO:0000313" key="3">
    <source>
        <dbReference type="EMBL" id="GLI00936.1"/>
    </source>
</evidence>
<evidence type="ECO:0000259" key="2">
    <source>
        <dbReference type="Pfam" id="PF14028"/>
    </source>
</evidence>
<protein>
    <recommendedName>
        <fullName evidence="5">Lantibiotic dehydratase</fullName>
    </recommendedName>
</protein>
<dbReference type="NCBIfam" id="TIGR03891">
    <property type="entry name" value="thiopep_ocin"/>
    <property type="match status" value="1"/>
</dbReference>
<keyword evidence="4" id="KW-1185">Reference proteome</keyword>
<dbReference type="Pfam" id="PF04738">
    <property type="entry name" value="Lant_dehydr_N"/>
    <property type="match status" value="1"/>
</dbReference>
<name>A0ABQ5R5V1_9ACTN</name>
<organism evidence="3 4">
    <name type="scientific">Phytohabitans aurantiacus</name>
    <dbReference type="NCBI Taxonomy" id="3016789"/>
    <lineage>
        <taxon>Bacteria</taxon>
        <taxon>Bacillati</taxon>
        <taxon>Actinomycetota</taxon>
        <taxon>Actinomycetes</taxon>
        <taxon>Micromonosporales</taxon>
        <taxon>Micromonosporaceae</taxon>
    </lineage>
</organism>
<dbReference type="InterPro" id="IPR023809">
    <property type="entry name" value="Thiopep_bacteriocin_synth_dom"/>
</dbReference>
<proteinExistence type="predicted"/>